<evidence type="ECO:0000256" key="12">
    <source>
        <dbReference type="ARBA" id="ARBA00023242"/>
    </source>
</evidence>
<gene>
    <name evidence="14" type="ORF">FA15DRAFT_687725</name>
</gene>
<dbReference type="InterPro" id="IPR019049">
    <property type="entry name" value="Nucleoporin_prot_Ndc1/Nup"/>
</dbReference>
<dbReference type="EMBL" id="ML210210">
    <property type="protein sequence ID" value="TFK23884.1"/>
    <property type="molecule type" value="Genomic_DNA"/>
</dbReference>
<dbReference type="PANTHER" id="PTHR13269:SF6">
    <property type="entry name" value="NUCLEOPORIN NDC1"/>
    <property type="match status" value="1"/>
</dbReference>
<dbReference type="GO" id="GO:0015031">
    <property type="term" value="P:protein transport"/>
    <property type="evidence" value="ECO:0007669"/>
    <property type="project" value="UniProtKB-KW"/>
</dbReference>
<evidence type="ECO:0008006" key="16">
    <source>
        <dbReference type="Google" id="ProtNLM"/>
    </source>
</evidence>
<comment type="similarity">
    <text evidence="3">Belongs to the NDC1 family.</text>
</comment>
<dbReference type="GO" id="GO:0070762">
    <property type="term" value="C:nuclear pore transmembrane ring"/>
    <property type="evidence" value="ECO:0007669"/>
    <property type="project" value="TreeGrafter"/>
</dbReference>
<dbReference type="OrthoDB" id="67850at2759"/>
<feature type="transmembrane region" description="Helical" evidence="13">
    <location>
        <begin position="222"/>
        <end position="242"/>
    </location>
</feature>
<feature type="transmembrane region" description="Helical" evidence="13">
    <location>
        <begin position="47"/>
        <end position="65"/>
    </location>
</feature>
<feature type="transmembrane region" description="Helical" evidence="13">
    <location>
        <begin position="85"/>
        <end position="105"/>
    </location>
</feature>
<keyword evidence="7" id="KW-0653">Protein transport</keyword>
<sequence length="702" mass="76867">MSTMTPKTPIRAIKSTLVNRSSPSVGPASQTYEPLVKSVLAYRLSRVFSDSAAICFALQALWTIWQKGGPAELGAYGMMIAPFKPVAFLGASLLWATAAVPVIVIRKTFLTAQRTPATSPKASLAVALAKPSTKPAFLTYLISAIALAIFHSVLAYKLETEVKGDPRLTLFVKSRKHPHYLNGRLIFILLSQVTVASSYLFRNMLRDRFAFRWVSGRSPLPVQIVLSAIVSIVSITSALPLACLAFGVLRMVILPVLYRLPFVHAFLKPFVAHFLRGPYTFALPFQHISVLGRAWFIGFTTFFLWETAESFFDGLLSEPVTVASSQSDKAPNVLISGISSTDVVMKYYAFAELSGIAQDRSATAVSQRQAIFGDHINVPNLWGTFVRETLLLIGEDYQLLLRRGAPAPGPSPTAPPPPAAKKLIDGVEERLHATPAPLFRTSVLRNSVALSPKEEVLDNLGSDGPLAHVVDKSAEAAHLPDLFKSVSAAAHKNILKADPAAAPSQPSAGFLERAQTSVRNYLKASFDQHAPALLKDEVTRVVDWWTEDRVSRVVDATLPMRELDVVVIEVLTRLVCASLTEDRYGVVQRDIPKILEALLSYLTALEEYQVEILTKYSPPPLPQPQLNEDGELEAPVLSPKEREARQALLAEVDKATDLIAHVSDGLKDGVVRIARTFGDKLSAFKFPPRTAQKLQGFVDFCQ</sequence>
<evidence type="ECO:0000256" key="10">
    <source>
        <dbReference type="ARBA" id="ARBA00023132"/>
    </source>
</evidence>
<dbReference type="GO" id="GO:0031965">
    <property type="term" value="C:nuclear membrane"/>
    <property type="evidence" value="ECO:0007669"/>
    <property type="project" value="UniProtKB-SubCell"/>
</dbReference>
<evidence type="ECO:0000256" key="7">
    <source>
        <dbReference type="ARBA" id="ARBA00022927"/>
    </source>
</evidence>
<comment type="subcellular location">
    <subcellularLocation>
        <location evidence="1">Nucleus membrane</location>
        <topology evidence="1">Multi-pass membrane protein</topology>
    </subcellularLocation>
    <subcellularLocation>
        <location evidence="2">Nucleus</location>
        <location evidence="2">Nuclear pore complex</location>
    </subcellularLocation>
</comment>
<evidence type="ECO:0000256" key="6">
    <source>
        <dbReference type="ARBA" id="ARBA00022816"/>
    </source>
</evidence>
<evidence type="ECO:0000256" key="13">
    <source>
        <dbReference type="SAM" id="Phobius"/>
    </source>
</evidence>
<evidence type="ECO:0000256" key="4">
    <source>
        <dbReference type="ARBA" id="ARBA00022448"/>
    </source>
</evidence>
<dbReference type="GO" id="GO:0030674">
    <property type="term" value="F:protein-macromolecule adaptor activity"/>
    <property type="evidence" value="ECO:0007669"/>
    <property type="project" value="TreeGrafter"/>
</dbReference>
<keyword evidence="8 13" id="KW-1133">Transmembrane helix</keyword>
<name>A0A5C3KTY2_COPMA</name>
<organism evidence="14 15">
    <name type="scientific">Coprinopsis marcescibilis</name>
    <name type="common">Agaric fungus</name>
    <name type="synonym">Psathyrella marcescibilis</name>
    <dbReference type="NCBI Taxonomy" id="230819"/>
    <lineage>
        <taxon>Eukaryota</taxon>
        <taxon>Fungi</taxon>
        <taxon>Dikarya</taxon>
        <taxon>Basidiomycota</taxon>
        <taxon>Agaricomycotina</taxon>
        <taxon>Agaricomycetes</taxon>
        <taxon>Agaricomycetidae</taxon>
        <taxon>Agaricales</taxon>
        <taxon>Agaricineae</taxon>
        <taxon>Psathyrellaceae</taxon>
        <taxon>Coprinopsis</taxon>
    </lineage>
</organism>
<dbReference type="Proteomes" id="UP000307440">
    <property type="component" value="Unassembled WGS sequence"/>
</dbReference>
<evidence type="ECO:0000256" key="3">
    <source>
        <dbReference type="ARBA" id="ARBA00005760"/>
    </source>
</evidence>
<keyword evidence="11 13" id="KW-0472">Membrane</keyword>
<dbReference type="GO" id="GO:0005816">
    <property type="term" value="C:spindle pole body"/>
    <property type="evidence" value="ECO:0007669"/>
    <property type="project" value="TreeGrafter"/>
</dbReference>
<proteinExistence type="inferred from homology"/>
<dbReference type="GO" id="GO:0006999">
    <property type="term" value="P:nuclear pore organization"/>
    <property type="evidence" value="ECO:0007669"/>
    <property type="project" value="TreeGrafter"/>
</dbReference>
<dbReference type="PANTHER" id="PTHR13269">
    <property type="entry name" value="NUCLEOPORIN NDC1"/>
    <property type="match status" value="1"/>
</dbReference>
<evidence type="ECO:0000313" key="15">
    <source>
        <dbReference type="Proteomes" id="UP000307440"/>
    </source>
</evidence>
<feature type="transmembrane region" description="Helical" evidence="13">
    <location>
        <begin position="181"/>
        <end position="201"/>
    </location>
</feature>
<dbReference type="AlphaFoldDB" id="A0A5C3KTY2"/>
<keyword evidence="12" id="KW-0539">Nucleus</keyword>
<accession>A0A5C3KTY2</accession>
<protein>
    <recommendedName>
        <fullName evidence="16">Nucleoporin protein Ndc1-Nup</fullName>
    </recommendedName>
</protein>
<reference evidence="14 15" key="1">
    <citation type="journal article" date="2019" name="Nat. Ecol. Evol.">
        <title>Megaphylogeny resolves global patterns of mushroom evolution.</title>
        <authorList>
            <person name="Varga T."/>
            <person name="Krizsan K."/>
            <person name="Foldi C."/>
            <person name="Dima B."/>
            <person name="Sanchez-Garcia M."/>
            <person name="Sanchez-Ramirez S."/>
            <person name="Szollosi G.J."/>
            <person name="Szarkandi J.G."/>
            <person name="Papp V."/>
            <person name="Albert L."/>
            <person name="Andreopoulos W."/>
            <person name="Angelini C."/>
            <person name="Antonin V."/>
            <person name="Barry K.W."/>
            <person name="Bougher N.L."/>
            <person name="Buchanan P."/>
            <person name="Buyck B."/>
            <person name="Bense V."/>
            <person name="Catcheside P."/>
            <person name="Chovatia M."/>
            <person name="Cooper J."/>
            <person name="Damon W."/>
            <person name="Desjardin D."/>
            <person name="Finy P."/>
            <person name="Geml J."/>
            <person name="Haridas S."/>
            <person name="Hughes K."/>
            <person name="Justo A."/>
            <person name="Karasinski D."/>
            <person name="Kautmanova I."/>
            <person name="Kiss B."/>
            <person name="Kocsube S."/>
            <person name="Kotiranta H."/>
            <person name="LaButti K.M."/>
            <person name="Lechner B.E."/>
            <person name="Liimatainen K."/>
            <person name="Lipzen A."/>
            <person name="Lukacs Z."/>
            <person name="Mihaltcheva S."/>
            <person name="Morgado L.N."/>
            <person name="Niskanen T."/>
            <person name="Noordeloos M.E."/>
            <person name="Ohm R.A."/>
            <person name="Ortiz-Santana B."/>
            <person name="Ovrebo C."/>
            <person name="Racz N."/>
            <person name="Riley R."/>
            <person name="Savchenko A."/>
            <person name="Shiryaev A."/>
            <person name="Soop K."/>
            <person name="Spirin V."/>
            <person name="Szebenyi C."/>
            <person name="Tomsovsky M."/>
            <person name="Tulloss R.E."/>
            <person name="Uehling J."/>
            <person name="Grigoriev I.V."/>
            <person name="Vagvolgyi C."/>
            <person name="Papp T."/>
            <person name="Martin F.M."/>
            <person name="Miettinen O."/>
            <person name="Hibbett D.S."/>
            <person name="Nagy L.G."/>
        </authorList>
    </citation>
    <scope>NUCLEOTIDE SEQUENCE [LARGE SCALE GENOMIC DNA]</scope>
    <source>
        <strain evidence="14 15">CBS 121175</strain>
    </source>
</reference>
<keyword evidence="5 13" id="KW-0812">Transmembrane</keyword>
<evidence type="ECO:0000256" key="5">
    <source>
        <dbReference type="ARBA" id="ARBA00022692"/>
    </source>
</evidence>
<keyword evidence="10" id="KW-0906">Nuclear pore complex</keyword>
<dbReference type="STRING" id="230819.A0A5C3KTY2"/>
<evidence type="ECO:0000313" key="14">
    <source>
        <dbReference type="EMBL" id="TFK23884.1"/>
    </source>
</evidence>
<keyword evidence="9" id="KW-0811">Translocation</keyword>
<keyword evidence="4" id="KW-0813">Transport</keyword>
<dbReference type="GO" id="GO:0070631">
    <property type="term" value="P:spindle pole body localization"/>
    <property type="evidence" value="ECO:0007669"/>
    <property type="project" value="TreeGrafter"/>
</dbReference>
<feature type="transmembrane region" description="Helical" evidence="13">
    <location>
        <begin position="137"/>
        <end position="156"/>
    </location>
</feature>
<keyword evidence="6" id="KW-0509">mRNA transport</keyword>
<dbReference type="Pfam" id="PF09531">
    <property type="entry name" value="Ndc1_Nup"/>
    <property type="match status" value="1"/>
</dbReference>
<evidence type="ECO:0000256" key="2">
    <source>
        <dbReference type="ARBA" id="ARBA00004567"/>
    </source>
</evidence>
<evidence type="ECO:0000256" key="11">
    <source>
        <dbReference type="ARBA" id="ARBA00023136"/>
    </source>
</evidence>
<evidence type="ECO:0000256" key="1">
    <source>
        <dbReference type="ARBA" id="ARBA00004232"/>
    </source>
</evidence>
<evidence type="ECO:0000256" key="8">
    <source>
        <dbReference type="ARBA" id="ARBA00022989"/>
    </source>
</evidence>
<evidence type="ECO:0000256" key="9">
    <source>
        <dbReference type="ARBA" id="ARBA00023010"/>
    </source>
</evidence>
<keyword evidence="15" id="KW-1185">Reference proteome</keyword>
<dbReference type="GO" id="GO:0051028">
    <property type="term" value="P:mRNA transport"/>
    <property type="evidence" value="ECO:0007669"/>
    <property type="project" value="UniProtKB-KW"/>
</dbReference>